<dbReference type="Gene3D" id="3.30.1060.10">
    <property type="entry name" value="Peptide methionine sulphoxide reductase MsrA"/>
    <property type="match status" value="1"/>
</dbReference>
<dbReference type="EC" id="5.2.1.8" evidence="5"/>
<comment type="catalytic activity">
    <reaction evidence="4">
        <text>[thioredoxin]-disulfide + L-methionine + H2O = L-methionine (S)-S-oxide + [thioredoxin]-dithiol</text>
        <dbReference type="Rhea" id="RHEA:19993"/>
        <dbReference type="Rhea" id="RHEA-COMP:10698"/>
        <dbReference type="Rhea" id="RHEA-COMP:10700"/>
        <dbReference type="ChEBI" id="CHEBI:15377"/>
        <dbReference type="ChEBI" id="CHEBI:29950"/>
        <dbReference type="ChEBI" id="CHEBI:50058"/>
        <dbReference type="ChEBI" id="CHEBI:57844"/>
        <dbReference type="ChEBI" id="CHEBI:58772"/>
        <dbReference type="EC" id="1.8.4.11"/>
    </reaction>
</comment>
<evidence type="ECO:0000256" key="5">
    <source>
        <dbReference type="PROSITE-ProRule" id="PRU00277"/>
    </source>
</evidence>
<comment type="similarity">
    <text evidence="1">Belongs to the MsrA Met sulfoxide reductase family.</text>
</comment>
<dbReference type="InterPro" id="IPR002569">
    <property type="entry name" value="Met_Sox_Rdtase_MsrA_dom"/>
</dbReference>
<dbReference type="GO" id="GO:0034599">
    <property type="term" value="P:cellular response to oxidative stress"/>
    <property type="evidence" value="ECO:0007669"/>
    <property type="project" value="TreeGrafter"/>
</dbReference>
<evidence type="ECO:0000256" key="2">
    <source>
        <dbReference type="ARBA" id="ARBA00023002"/>
    </source>
</evidence>
<reference evidence="7" key="2">
    <citation type="submission" date="2020-11" db="EMBL/GenBank/DDBJ databases">
        <authorList>
            <person name="Cecchin M."/>
            <person name="Marcolungo L."/>
            <person name="Rossato M."/>
            <person name="Girolomoni L."/>
            <person name="Cosentino E."/>
            <person name="Cuine S."/>
            <person name="Li-Beisson Y."/>
            <person name="Delledonne M."/>
            <person name="Ballottari M."/>
        </authorList>
    </citation>
    <scope>NUCLEOTIDE SEQUENCE</scope>
    <source>
        <strain evidence="7">211/11P</strain>
        <tissue evidence="7">Whole cell</tissue>
    </source>
</reference>
<dbReference type="GO" id="GO:0008113">
    <property type="term" value="F:peptide-methionine (S)-S-oxide reductase activity"/>
    <property type="evidence" value="ECO:0007669"/>
    <property type="project" value="UniProtKB-EC"/>
</dbReference>
<dbReference type="PANTHER" id="PTHR42799:SF2">
    <property type="entry name" value="MITOCHONDRIAL PEPTIDE METHIONINE SULFOXIDE REDUCTASE"/>
    <property type="match status" value="1"/>
</dbReference>
<dbReference type="NCBIfam" id="TIGR00401">
    <property type="entry name" value="msrA"/>
    <property type="match status" value="1"/>
</dbReference>
<dbReference type="SUPFAM" id="SSF55068">
    <property type="entry name" value="Peptide methionine sulfoxide reductase"/>
    <property type="match status" value="1"/>
</dbReference>
<dbReference type="GO" id="GO:0005737">
    <property type="term" value="C:cytoplasm"/>
    <property type="evidence" value="ECO:0007669"/>
    <property type="project" value="TreeGrafter"/>
</dbReference>
<dbReference type="SUPFAM" id="SSF54534">
    <property type="entry name" value="FKBP-like"/>
    <property type="match status" value="1"/>
</dbReference>
<dbReference type="Pfam" id="PF00254">
    <property type="entry name" value="FKBP_C"/>
    <property type="match status" value="1"/>
</dbReference>
<dbReference type="HAMAP" id="MF_01401">
    <property type="entry name" value="MsrA"/>
    <property type="match status" value="1"/>
</dbReference>
<evidence type="ECO:0000256" key="1">
    <source>
        <dbReference type="ARBA" id="ARBA00005591"/>
    </source>
</evidence>
<keyword evidence="5" id="KW-0697">Rotamase</keyword>
<protein>
    <recommendedName>
        <fullName evidence="5">peptidylprolyl isomerase</fullName>
        <ecNumber evidence="5">5.2.1.8</ecNumber>
    </recommendedName>
</protein>
<evidence type="ECO:0000256" key="4">
    <source>
        <dbReference type="ARBA" id="ARBA00048782"/>
    </source>
</evidence>
<dbReference type="OrthoDB" id="77405at2759"/>
<comment type="caution">
    <text evidence="7">The sequence shown here is derived from an EMBL/GenBank/DDBJ whole genome shotgun (WGS) entry which is preliminary data.</text>
</comment>
<dbReference type="Gene3D" id="3.10.50.40">
    <property type="match status" value="1"/>
</dbReference>
<dbReference type="Pfam" id="PF01625">
    <property type="entry name" value="PMSR"/>
    <property type="match status" value="1"/>
</dbReference>
<dbReference type="PANTHER" id="PTHR42799">
    <property type="entry name" value="MITOCHONDRIAL PEPTIDE METHIONINE SULFOXIDE REDUCTASE"/>
    <property type="match status" value="1"/>
</dbReference>
<gene>
    <name evidence="7" type="ORF">D9Q98_005772</name>
</gene>
<comment type="catalytic activity">
    <reaction evidence="5">
        <text>[protein]-peptidylproline (omega=180) = [protein]-peptidylproline (omega=0)</text>
        <dbReference type="Rhea" id="RHEA:16237"/>
        <dbReference type="Rhea" id="RHEA-COMP:10747"/>
        <dbReference type="Rhea" id="RHEA-COMP:10748"/>
        <dbReference type="ChEBI" id="CHEBI:83833"/>
        <dbReference type="ChEBI" id="CHEBI:83834"/>
        <dbReference type="EC" id="5.2.1.8"/>
    </reaction>
</comment>
<evidence type="ECO:0000313" key="7">
    <source>
        <dbReference type="EMBL" id="KAI3429687.1"/>
    </source>
</evidence>
<evidence type="ECO:0000256" key="3">
    <source>
        <dbReference type="ARBA" id="ARBA00047806"/>
    </source>
</evidence>
<dbReference type="InterPro" id="IPR001179">
    <property type="entry name" value="PPIase_FKBP_dom"/>
</dbReference>
<dbReference type="GO" id="GO:0003755">
    <property type="term" value="F:peptidyl-prolyl cis-trans isomerase activity"/>
    <property type="evidence" value="ECO:0007669"/>
    <property type="project" value="UniProtKB-KW"/>
</dbReference>
<dbReference type="FunFam" id="3.30.1060.10:FF:000002">
    <property type="entry name" value="Peptide methionine sulfoxide reductase"/>
    <property type="match status" value="1"/>
</dbReference>
<dbReference type="InterPro" id="IPR050162">
    <property type="entry name" value="MsrA_MetSO_reductase"/>
</dbReference>
<dbReference type="InterPro" id="IPR046357">
    <property type="entry name" value="PPIase_dom_sf"/>
</dbReference>
<dbReference type="AlphaFoldDB" id="A0A9D4TMN2"/>
<keyword evidence="2" id="KW-0560">Oxidoreductase</keyword>
<evidence type="ECO:0000259" key="6">
    <source>
        <dbReference type="PROSITE" id="PS50059"/>
    </source>
</evidence>
<comment type="catalytic activity">
    <reaction evidence="3">
        <text>L-methionyl-[protein] + [thioredoxin]-disulfide + H2O = L-methionyl-(S)-S-oxide-[protein] + [thioredoxin]-dithiol</text>
        <dbReference type="Rhea" id="RHEA:14217"/>
        <dbReference type="Rhea" id="RHEA-COMP:10698"/>
        <dbReference type="Rhea" id="RHEA-COMP:10700"/>
        <dbReference type="Rhea" id="RHEA-COMP:12313"/>
        <dbReference type="Rhea" id="RHEA-COMP:12315"/>
        <dbReference type="ChEBI" id="CHEBI:15377"/>
        <dbReference type="ChEBI" id="CHEBI:16044"/>
        <dbReference type="ChEBI" id="CHEBI:29950"/>
        <dbReference type="ChEBI" id="CHEBI:44120"/>
        <dbReference type="ChEBI" id="CHEBI:50058"/>
        <dbReference type="EC" id="1.8.4.11"/>
    </reaction>
</comment>
<keyword evidence="5" id="KW-0413">Isomerase</keyword>
<sequence>MVAVVQAACVRQAAAVPRACAAARPAAKLRPRTCFTSPTPAAFQHLAAARTECQWACGTSRRPAAAASSEATTEEAVASPGDYCECHYTVSTEDGTVIDSSKASSSENEVKEIARFILGGGRVVAGFHQAVGGLAVGESRKHRVVPEDAYGERTGEMVVRIPKGQAPEGLEAGMVVGLTNGMQAVVTAVDEEAVTIDANHPLAGQALFFEVELTKRIPAAQLETATFGAGCFWSVELAFQRVPGVVQTAVGFSQGGTAATTYELVCTGSTGHNEVVQVVYDPSEVSYEQLLDAFWAKHDPTTLNRQGGDVGTQYRSGIYWHTEEQRRIAEASLAAQNERLGGNVVTEIEQVKNFSEAEEYHQRYLEKGGRNGQAQSAAKGCTDPIRCYG</sequence>
<evidence type="ECO:0000313" key="8">
    <source>
        <dbReference type="Proteomes" id="UP001055712"/>
    </source>
</evidence>
<dbReference type="InterPro" id="IPR036509">
    <property type="entry name" value="Met_Sox_Rdtase_MsrA_sf"/>
</dbReference>
<proteinExistence type="inferred from homology"/>
<accession>A0A9D4TMN2</accession>
<dbReference type="Proteomes" id="UP001055712">
    <property type="component" value="Unassembled WGS sequence"/>
</dbReference>
<name>A0A9D4TMN2_CHLVU</name>
<feature type="domain" description="PPIase FKBP-type" evidence="6">
    <location>
        <begin position="81"/>
        <end position="162"/>
    </location>
</feature>
<keyword evidence="8" id="KW-1185">Reference proteome</keyword>
<organism evidence="7 8">
    <name type="scientific">Chlorella vulgaris</name>
    <name type="common">Green alga</name>
    <dbReference type="NCBI Taxonomy" id="3077"/>
    <lineage>
        <taxon>Eukaryota</taxon>
        <taxon>Viridiplantae</taxon>
        <taxon>Chlorophyta</taxon>
        <taxon>core chlorophytes</taxon>
        <taxon>Trebouxiophyceae</taxon>
        <taxon>Chlorellales</taxon>
        <taxon>Chlorellaceae</taxon>
        <taxon>Chlorella clade</taxon>
        <taxon>Chlorella</taxon>
    </lineage>
</organism>
<reference evidence="7" key="1">
    <citation type="journal article" date="2019" name="Plant J.">
        <title>Chlorella vulgaris genome assembly and annotation reveals the molecular basis for metabolic acclimation to high light conditions.</title>
        <authorList>
            <person name="Cecchin M."/>
            <person name="Marcolungo L."/>
            <person name="Rossato M."/>
            <person name="Girolomoni L."/>
            <person name="Cosentino E."/>
            <person name="Cuine S."/>
            <person name="Li-Beisson Y."/>
            <person name="Delledonne M."/>
            <person name="Ballottari M."/>
        </authorList>
    </citation>
    <scope>NUCLEOTIDE SEQUENCE</scope>
    <source>
        <strain evidence="7">211/11P</strain>
    </source>
</reference>
<dbReference type="PROSITE" id="PS50059">
    <property type="entry name" value="FKBP_PPIASE"/>
    <property type="match status" value="1"/>
</dbReference>
<dbReference type="EMBL" id="SIDB01000008">
    <property type="protein sequence ID" value="KAI3429687.1"/>
    <property type="molecule type" value="Genomic_DNA"/>
</dbReference>